<dbReference type="AlphaFoldDB" id="B0DZ96"/>
<protein>
    <submittedName>
        <fullName evidence="1">Predicted protein</fullName>
    </submittedName>
</protein>
<keyword evidence="2" id="KW-1185">Reference proteome</keyword>
<gene>
    <name evidence="1" type="ORF">LACBIDRAFT_334457</name>
</gene>
<evidence type="ECO:0000313" key="2">
    <source>
        <dbReference type="Proteomes" id="UP000001194"/>
    </source>
</evidence>
<dbReference type="HOGENOM" id="CLU_072114_0_0_1"/>
<dbReference type="Proteomes" id="UP000001194">
    <property type="component" value="Unassembled WGS sequence"/>
</dbReference>
<evidence type="ECO:0000313" key="1">
    <source>
        <dbReference type="EMBL" id="EDR00050.1"/>
    </source>
</evidence>
<accession>B0DZ96</accession>
<dbReference type="OrthoDB" id="3048394at2759"/>
<dbReference type="InParanoid" id="B0DZ96"/>
<dbReference type="GeneID" id="6084921"/>
<proteinExistence type="predicted"/>
<organism evidence="2">
    <name type="scientific">Laccaria bicolor (strain S238N-H82 / ATCC MYA-4686)</name>
    <name type="common">Bicoloured deceiver</name>
    <name type="synonym">Laccaria laccata var. bicolor</name>
    <dbReference type="NCBI Taxonomy" id="486041"/>
    <lineage>
        <taxon>Eukaryota</taxon>
        <taxon>Fungi</taxon>
        <taxon>Dikarya</taxon>
        <taxon>Basidiomycota</taxon>
        <taxon>Agaricomycotina</taxon>
        <taxon>Agaricomycetes</taxon>
        <taxon>Agaricomycetidae</taxon>
        <taxon>Agaricales</taxon>
        <taxon>Agaricineae</taxon>
        <taxon>Hydnangiaceae</taxon>
        <taxon>Laccaria</taxon>
    </lineage>
</organism>
<sequence length="336" mass="37716">MDPPVNLEELPFLIQLFFFLRGTATRPGSLMECDASQSKLQVWRWPVNHRKERIAPSDFHEHRSTHHFQFPGCFCPLQDVGLGLNKETAIYTPTGGPYKNQWVAACATQECLYLVPLAIFYRLDGLAVNHYARRISGDHGPLPILHISEMRDPELFSRDMSPVAPTEIDLSDDGSSESKSHESDLDFAMQMRTQDSVPPSPKTRIYIRRQFALRAANIVVWNPPRSEPLSFFAMIRAIDSAIRPGVPVEDFLSLASLCDCGLLTSRRAFSLHKCQTCPRRHGQIMPQLTLAEVLTGIDSILKPGVPVEEFLHVVAQCACGMLVTRRSFFAHACQAS</sequence>
<dbReference type="KEGG" id="lbc:LACBIDRAFT_334457"/>
<reference evidence="1 2" key="1">
    <citation type="journal article" date="2008" name="Nature">
        <title>The genome of Laccaria bicolor provides insights into mycorrhizal symbiosis.</title>
        <authorList>
            <person name="Martin F."/>
            <person name="Aerts A."/>
            <person name="Ahren D."/>
            <person name="Brun A."/>
            <person name="Danchin E.G.J."/>
            <person name="Duchaussoy F."/>
            <person name="Gibon J."/>
            <person name="Kohler A."/>
            <person name="Lindquist E."/>
            <person name="Pereda V."/>
            <person name="Salamov A."/>
            <person name="Shapiro H.J."/>
            <person name="Wuyts J."/>
            <person name="Blaudez D."/>
            <person name="Buee M."/>
            <person name="Brokstein P."/>
            <person name="Canbaeck B."/>
            <person name="Cohen D."/>
            <person name="Courty P.E."/>
            <person name="Coutinho P.M."/>
            <person name="Delaruelle C."/>
            <person name="Detter J.C."/>
            <person name="Deveau A."/>
            <person name="DiFazio S."/>
            <person name="Duplessis S."/>
            <person name="Fraissinet-Tachet L."/>
            <person name="Lucic E."/>
            <person name="Frey-Klett P."/>
            <person name="Fourrey C."/>
            <person name="Feussner I."/>
            <person name="Gay G."/>
            <person name="Grimwood J."/>
            <person name="Hoegger P.J."/>
            <person name="Jain P."/>
            <person name="Kilaru S."/>
            <person name="Labbe J."/>
            <person name="Lin Y.C."/>
            <person name="Legue V."/>
            <person name="Le Tacon F."/>
            <person name="Marmeisse R."/>
            <person name="Melayah D."/>
            <person name="Montanini B."/>
            <person name="Muratet M."/>
            <person name="Nehls U."/>
            <person name="Niculita-Hirzel H."/>
            <person name="Oudot-Le Secq M.P."/>
            <person name="Peter M."/>
            <person name="Quesneville H."/>
            <person name="Rajashekar B."/>
            <person name="Reich M."/>
            <person name="Rouhier N."/>
            <person name="Schmutz J."/>
            <person name="Yin T."/>
            <person name="Chalot M."/>
            <person name="Henrissat B."/>
            <person name="Kuees U."/>
            <person name="Lucas S."/>
            <person name="Van de Peer Y."/>
            <person name="Podila G.K."/>
            <person name="Polle A."/>
            <person name="Pukkila P.J."/>
            <person name="Richardson P.M."/>
            <person name="Rouze P."/>
            <person name="Sanders I.R."/>
            <person name="Stajich J.E."/>
            <person name="Tunlid A."/>
            <person name="Tuskan G."/>
            <person name="Grigoriev I.V."/>
        </authorList>
    </citation>
    <scope>NUCLEOTIDE SEQUENCE [LARGE SCALE GENOMIC DNA]</scope>
    <source>
        <strain evidence="2">S238N-H82 / ATCC MYA-4686</strain>
    </source>
</reference>
<dbReference type="EMBL" id="DS547154">
    <property type="protein sequence ID" value="EDR00050.1"/>
    <property type="molecule type" value="Genomic_DNA"/>
</dbReference>
<name>B0DZ96_LACBS</name>
<dbReference type="RefSeq" id="XP_001889256.1">
    <property type="nucleotide sequence ID" value="XM_001889221.1"/>
</dbReference>